<dbReference type="InterPro" id="IPR001173">
    <property type="entry name" value="Glyco_trans_2-like"/>
</dbReference>
<accession>A0ABT0BYR4</accession>
<evidence type="ECO:0000313" key="3">
    <source>
        <dbReference type="Proteomes" id="UP001165444"/>
    </source>
</evidence>
<dbReference type="InterPro" id="IPR050834">
    <property type="entry name" value="Glycosyltransf_2"/>
</dbReference>
<reference evidence="2 3" key="1">
    <citation type="submission" date="2022-03" db="EMBL/GenBank/DDBJ databases">
        <title>Parabacteroides sp. nov. isolated from swine feces.</title>
        <authorList>
            <person name="Bak J.E."/>
        </authorList>
    </citation>
    <scope>NUCLEOTIDE SEQUENCE [LARGE SCALE GENOMIC DNA]</scope>
    <source>
        <strain evidence="2 3">AGMB00274</strain>
    </source>
</reference>
<dbReference type="RefSeq" id="WP_243323597.1">
    <property type="nucleotide sequence ID" value="NZ_JAKZMM010000008.1"/>
</dbReference>
<feature type="domain" description="Glycosyltransferase 2-like" evidence="1">
    <location>
        <begin position="3"/>
        <end position="123"/>
    </location>
</feature>
<keyword evidence="3" id="KW-1185">Reference proteome</keyword>
<sequence length="297" mass="35146">MISILIPTYNKVCVPLVETMHYQAQQLQIPFEILVVDDGSSAEIQAENRRIEAWENCHYRILPKNVGPARIRNVLADQAHYPYLLFMDADTMPASSIFLRSYWEQRMKGGIVCGGFIYERTNTPAMCPLRYQYGIQVEERSAEERNRQPYSQFISMCFLADKEVFQTVRFDDTMHFGYEDAWFGILLQQAAVPLKYIDNPVFHQTTDKADDYLRKIRFSIQNLAAHRHRLQPYIRLLQWHHKAESLHLTRWIRLVFTWTEPWLVRNLTGTHPSMHLFAFYKLGYLCQWLNQTRCSDN</sequence>
<proteinExistence type="predicted"/>
<dbReference type="CDD" id="cd00761">
    <property type="entry name" value="Glyco_tranf_GTA_type"/>
    <property type="match status" value="1"/>
</dbReference>
<organism evidence="2 3">
    <name type="scientific">Parabacteroides faecalis</name>
    <dbReference type="NCBI Taxonomy" id="2924040"/>
    <lineage>
        <taxon>Bacteria</taxon>
        <taxon>Pseudomonadati</taxon>
        <taxon>Bacteroidota</taxon>
        <taxon>Bacteroidia</taxon>
        <taxon>Bacteroidales</taxon>
        <taxon>Tannerellaceae</taxon>
        <taxon>Parabacteroides</taxon>
    </lineage>
</organism>
<evidence type="ECO:0000259" key="1">
    <source>
        <dbReference type="Pfam" id="PF00535"/>
    </source>
</evidence>
<name>A0ABT0BYR4_9BACT</name>
<dbReference type="EMBL" id="JAKZMM010000008">
    <property type="protein sequence ID" value="MCJ2379916.1"/>
    <property type="molecule type" value="Genomic_DNA"/>
</dbReference>
<dbReference type="Gene3D" id="3.90.550.10">
    <property type="entry name" value="Spore Coat Polysaccharide Biosynthesis Protein SpsA, Chain A"/>
    <property type="match status" value="1"/>
</dbReference>
<dbReference type="Proteomes" id="UP001165444">
    <property type="component" value="Unassembled WGS sequence"/>
</dbReference>
<evidence type="ECO:0000313" key="2">
    <source>
        <dbReference type="EMBL" id="MCJ2379916.1"/>
    </source>
</evidence>
<gene>
    <name evidence="2" type="ORF">MUN53_04720</name>
</gene>
<dbReference type="InterPro" id="IPR029044">
    <property type="entry name" value="Nucleotide-diphossugar_trans"/>
</dbReference>
<dbReference type="PANTHER" id="PTHR43685">
    <property type="entry name" value="GLYCOSYLTRANSFERASE"/>
    <property type="match status" value="1"/>
</dbReference>
<dbReference type="PANTHER" id="PTHR43685:SF2">
    <property type="entry name" value="GLYCOSYLTRANSFERASE 2-LIKE DOMAIN-CONTAINING PROTEIN"/>
    <property type="match status" value="1"/>
</dbReference>
<protein>
    <submittedName>
        <fullName evidence="2">Glycosyltransferase family 2 protein</fullName>
    </submittedName>
</protein>
<dbReference type="SUPFAM" id="SSF53448">
    <property type="entry name" value="Nucleotide-diphospho-sugar transferases"/>
    <property type="match status" value="1"/>
</dbReference>
<dbReference type="Pfam" id="PF00535">
    <property type="entry name" value="Glycos_transf_2"/>
    <property type="match status" value="1"/>
</dbReference>
<comment type="caution">
    <text evidence="2">The sequence shown here is derived from an EMBL/GenBank/DDBJ whole genome shotgun (WGS) entry which is preliminary data.</text>
</comment>